<dbReference type="InterPro" id="IPR003000">
    <property type="entry name" value="Sirtuin"/>
</dbReference>
<gene>
    <name evidence="6" type="ORF">DIABBA_LOCUS2271</name>
</gene>
<feature type="binding site" evidence="3">
    <location>
        <begin position="238"/>
        <end position="240"/>
    </location>
    <ligand>
        <name>NAD(+)</name>
        <dbReference type="ChEBI" id="CHEBI:57540"/>
    </ligand>
</feature>
<comment type="cofactor">
    <cofactor evidence="3">
        <name>Zn(2+)</name>
        <dbReference type="ChEBI" id="CHEBI:29105"/>
    </cofactor>
    <text evidence="3">Binds 1 zinc ion per subunit.</text>
</comment>
<feature type="binding site" evidence="3">
    <location>
        <begin position="264"/>
        <end position="266"/>
    </location>
    <ligand>
        <name>NAD(+)</name>
        <dbReference type="ChEBI" id="CHEBI:57540"/>
    </ligand>
</feature>
<evidence type="ECO:0000313" key="7">
    <source>
        <dbReference type="Proteomes" id="UP001153709"/>
    </source>
</evidence>
<feature type="binding site" evidence="3">
    <location>
        <position position="93"/>
    </location>
    <ligand>
        <name>substrate</name>
    </ligand>
</feature>
<organism evidence="6 7">
    <name type="scientific">Diabrotica balteata</name>
    <name type="common">Banded cucumber beetle</name>
    <dbReference type="NCBI Taxonomy" id="107213"/>
    <lineage>
        <taxon>Eukaryota</taxon>
        <taxon>Metazoa</taxon>
        <taxon>Ecdysozoa</taxon>
        <taxon>Arthropoda</taxon>
        <taxon>Hexapoda</taxon>
        <taxon>Insecta</taxon>
        <taxon>Pterygota</taxon>
        <taxon>Neoptera</taxon>
        <taxon>Endopterygota</taxon>
        <taxon>Coleoptera</taxon>
        <taxon>Polyphaga</taxon>
        <taxon>Cucujiformia</taxon>
        <taxon>Chrysomeloidea</taxon>
        <taxon>Chrysomelidae</taxon>
        <taxon>Galerucinae</taxon>
        <taxon>Diabroticina</taxon>
        <taxon>Diabroticites</taxon>
        <taxon>Diabrotica</taxon>
    </lineage>
</organism>
<evidence type="ECO:0000313" key="6">
    <source>
        <dbReference type="EMBL" id="CAG9828344.1"/>
    </source>
</evidence>
<comment type="catalytic activity">
    <reaction evidence="3">
        <text>N(6)-malonyl-L-lysyl-[protein] + NAD(+) + H2O = 2''-O-malonyl-ADP-D-ribose + nicotinamide + L-lysyl-[protein]</text>
        <dbReference type="Rhea" id="RHEA:47672"/>
        <dbReference type="Rhea" id="RHEA-COMP:9752"/>
        <dbReference type="Rhea" id="RHEA-COMP:11878"/>
        <dbReference type="ChEBI" id="CHEBI:15377"/>
        <dbReference type="ChEBI" id="CHEBI:17154"/>
        <dbReference type="ChEBI" id="CHEBI:29969"/>
        <dbReference type="ChEBI" id="CHEBI:57540"/>
        <dbReference type="ChEBI" id="CHEBI:87831"/>
        <dbReference type="ChEBI" id="CHEBI:87833"/>
    </reaction>
</comment>
<dbReference type="GO" id="GO:0008270">
    <property type="term" value="F:zinc ion binding"/>
    <property type="evidence" value="ECO:0007669"/>
    <property type="project" value="UniProtKB-UniRule"/>
</dbReference>
<keyword evidence="2 3" id="KW-0520">NAD</keyword>
<feature type="binding site" evidence="4">
    <location>
        <position position="159"/>
    </location>
    <ligand>
        <name>Zn(2+)</name>
        <dbReference type="ChEBI" id="CHEBI:29105"/>
    </ligand>
</feature>
<name>A0A9N9X7X8_DIABA</name>
<comment type="catalytic activity">
    <reaction evidence="3">
        <text>N(6)-succinyl-L-lysyl-[protein] + NAD(+) + H2O = 2''-O-succinyl-ADP-D-ribose + nicotinamide + L-lysyl-[protein]</text>
        <dbReference type="Rhea" id="RHEA:47668"/>
        <dbReference type="Rhea" id="RHEA-COMP:9752"/>
        <dbReference type="Rhea" id="RHEA-COMP:11877"/>
        <dbReference type="ChEBI" id="CHEBI:15377"/>
        <dbReference type="ChEBI" id="CHEBI:17154"/>
        <dbReference type="ChEBI" id="CHEBI:29969"/>
        <dbReference type="ChEBI" id="CHEBI:57540"/>
        <dbReference type="ChEBI" id="CHEBI:87830"/>
        <dbReference type="ChEBI" id="CHEBI:87832"/>
    </reaction>
</comment>
<protein>
    <recommendedName>
        <fullName evidence="3">NAD-dependent protein deacylase</fullName>
        <ecNumber evidence="3">2.3.1.-</ecNumber>
    </recommendedName>
    <alternativeName>
        <fullName evidence="3">Regulatory protein SIR2 homolog 5</fullName>
    </alternativeName>
</protein>
<dbReference type="GO" id="GO:0036054">
    <property type="term" value="F:protein-malonyllysine demalonylase activity"/>
    <property type="evidence" value="ECO:0007669"/>
    <property type="project" value="UniProtKB-UniRule"/>
</dbReference>
<evidence type="ECO:0000259" key="5">
    <source>
        <dbReference type="PROSITE" id="PS50305"/>
    </source>
</evidence>
<dbReference type="GO" id="GO:0017136">
    <property type="term" value="F:histone deacetylase activity, NAD-dependent"/>
    <property type="evidence" value="ECO:0007669"/>
    <property type="project" value="TreeGrafter"/>
</dbReference>
<dbReference type="InterPro" id="IPR027546">
    <property type="entry name" value="Sirtuin_class_III"/>
</dbReference>
<comment type="subcellular location">
    <subcellularLocation>
        <location evidence="3">Mitochondrion</location>
    </subcellularLocation>
</comment>
<dbReference type="PANTHER" id="PTHR11085">
    <property type="entry name" value="NAD-DEPENDENT PROTEIN DEACYLASE SIRTUIN-5, MITOCHONDRIAL-RELATED"/>
    <property type="match status" value="1"/>
</dbReference>
<dbReference type="PANTHER" id="PTHR11085:SF10">
    <property type="entry name" value="NAD-DEPENDENT PROTEIN DEACYLASE SIRTUIN-5, MITOCHONDRIAL-RELATED"/>
    <property type="match status" value="1"/>
</dbReference>
<dbReference type="HAMAP" id="MF_01121">
    <property type="entry name" value="Sirtuin_ClassIII"/>
    <property type="match status" value="1"/>
</dbReference>
<proteinExistence type="inferred from homology"/>
<dbReference type="Gene3D" id="3.30.1600.10">
    <property type="entry name" value="SIR2/SIRT2 'Small Domain"/>
    <property type="match status" value="1"/>
</dbReference>
<comment type="function">
    <text evidence="3">NAD-dependent lysine demalonylase, desuccinylase and deglutarylase that specifically removes malonyl, succinyl and glutaryl groups on target proteins. Has weak NAD-dependent protein deacetylase activity; however this activity may not be physiologically relevant in vivo.</text>
</comment>
<dbReference type="GO" id="GO:0036055">
    <property type="term" value="F:protein-succinyllysine desuccinylase activity"/>
    <property type="evidence" value="ECO:0007669"/>
    <property type="project" value="UniProtKB-UniRule"/>
</dbReference>
<evidence type="ECO:0000256" key="1">
    <source>
        <dbReference type="ARBA" id="ARBA00022679"/>
    </source>
</evidence>
<keyword evidence="3 4" id="KW-0479">Metal-binding</keyword>
<feature type="binding site" evidence="3">
    <location>
        <position position="90"/>
    </location>
    <ligand>
        <name>substrate</name>
    </ligand>
</feature>
<comment type="caution">
    <text evidence="3">Lacks conserved residue(s) required for the propagation of feature annotation.</text>
</comment>
<sequence>MSTCFRMISRQIVLPSLYKMGKRKLSDYAGFHKCLNEAKNIAVLTGAGVSAESGIPVFRGAGGFWRTHRSQDLATPQAFATNPALVWEFYHYRRNIAFNSIPNSAHKALALFEKKCSEEGKLFNIITQNVDGLHQKAGSKNVIELHGALHKVKCTNPKCRFIDENYDNPICEVFRNRGDPAADDYNLPIIDKKDLPKCKKCQKLVRPYIVWFGENLDLKIMQTAKNVIETCDICLVIGTSSVVYPAAMFAPRVLERGMPVAEFNLNEEPADEMFTFHFPGKCGSTLPKALEIDLE</sequence>
<evidence type="ECO:0000256" key="4">
    <source>
        <dbReference type="PROSITE-ProRule" id="PRU00236"/>
    </source>
</evidence>
<feature type="binding site" evidence="4">
    <location>
        <position position="198"/>
    </location>
    <ligand>
        <name>Zn(2+)</name>
        <dbReference type="ChEBI" id="CHEBI:29105"/>
    </ligand>
</feature>
<dbReference type="InterPro" id="IPR050134">
    <property type="entry name" value="NAD-dep_sirtuin_deacylases"/>
</dbReference>
<dbReference type="Pfam" id="PF02146">
    <property type="entry name" value="SIR2"/>
    <property type="match status" value="1"/>
</dbReference>
<dbReference type="PROSITE" id="PS50305">
    <property type="entry name" value="SIRTUIN"/>
    <property type="match status" value="1"/>
</dbReference>
<dbReference type="AlphaFoldDB" id="A0A9N9X7X8"/>
<dbReference type="EMBL" id="OU898285">
    <property type="protein sequence ID" value="CAG9828344.1"/>
    <property type="molecule type" value="Genomic_DNA"/>
</dbReference>
<accession>A0A9N9X7X8</accession>
<feature type="binding site" evidence="3 4">
    <location>
        <position position="154"/>
    </location>
    <ligand>
        <name>Zn(2+)</name>
        <dbReference type="ChEBI" id="CHEBI:29105"/>
    </ligand>
</feature>
<keyword evidence="1 3" id="KW-0808">Transferase</keyword>
<dbReference type="InterPro" id="IPR026591">
    <property type="entry name" value="Sirtuin_cat_small_dom_sf"/>
</dbReference>
<keyword evidence="7" id="KW-1185">Reference proteome</keyword>
<feature type="binding site" evidence="3 4">
    <location>
        <position position="201"/>
    </location>
    <ligand>
        <name>Zn(2+)</name>
        <dbReference type="ChEBI" id="CHEBI:29105"/>
    </ligand>
</feature>
<dbReference type="GO" id="GO:0005739">
    <property type="term" value="C:mitochondrion"/>
    <property type="evidence" value="ECO:0007669"/>
    <property type="project" value="UniProtKB-SubCell"/>
</dbReference>
<feature type="active site" description="Proton acceptor" evidence="3 4">
    <location>
        <position position="146"/>
    </location>
</feature>
<comment type="domain">
    <text evidence="3">In contrast to class I sirtuins, class III sirtuins have only weak deacetylase activity. Difference in substrate specificity is probably due to a larger hydrophobic pocket with 2 residues (Tyr-90 and Arg-93) that bind to malonylated and succinylated substrates and define the specificity.</text>
</comment>
<comment type="catalytic activity">
    <reaction evidence="3">
        <text>N(6)-glutaryl-L-lysyl-[protein] + NAD(+) + H2O = 2''-O-glutaryl-ADP-D-ribose + nicotinamide + L-lysyl-[protein]</text>
        <dbReference type="Rhea" id="RHEA:47664"/>
        <dbReference type="Rhea" id="RHEA-COMP:9752"/>
        <dbReference type="Rhea" id="RHEA-COMP:11875"/>
        <dbReference type="ChEBI" id="CHEBI:15377"/>
        <dbReference type="ChEBI" id="CHEBI:17154"/>
        <dbReference type="ChEBI" id="CHEBI:29969"/>
        <dbReference type="ChEBI" id="CHEBI:57540"/>
        <dbReference type="ChEBI" id="CHEBI:87828"/>
        <dbReference type="ChEBI" id="CHEBI:87829"/>
    </reaction>
</comment>
<dbReference type="Gene3D" id="3.40.50.1220">
    <property type="entry name" value="TPP-binding domain"/>
    <property type="match status" value="1"/>
</dbReference>
<comment type="similarity">
    <text evidence="3">Belongs to the sirtuin family. Class III subfamily.</text>
</comment>
<dbReference type="Proteomes" id="UP001153709">
    <property type="component" value="Chromosome 10"/>
</dbReference>
<evidence type="ECO:0000256" key="3">
    <source>
        <dbReference type="HAMAP-Rule" id="MF_03160"/>
    </source>
</evidence>
<dbReference type="InterPro" id="IPR026590">
    <property type="entry name" value="Ssirtuin_cat_dom"/>
</dbReference>
<evidence type="ECO:0000256" key="2">
    <source>
        <dbReference type="ARBA" id="ARBA00023027"/>
    </source>
</evidence>
<feature type="binding site" evidence="3">
    <location>
        <begin position="128"/>
        <end position="131"/>
    </location>
    <ligand>
        <name>NAD(+)</name>
        <dbReference type="ChEBI" id="CHEBI:57540"/>
    </ligand>
</feature>
<dbReference type="EC" id="2.3.1.-" evidence="3"/>
<dbReference type="InterPro" id="IPR029035">
    <property type="entry name" value="DHS-like_NAD/FAD-binding_dom"/>
</dbReference>
<dbReference type="GO" id="GO:0005634">
    <property type="term" value="C:nucleus"/>
    <property type="evidence" value="ECO:0007669"/>
    <property type="project" value="TreeGrafter"/>
</dbReference>
<reference evidence="6" key="1">
    <citation type="submission" date="2022-01" db="EMBL/GenBank/DDBJ databases">
        <authorList>
            <person name="King R."/>
        </authorList>
    </citation>
    <scope>NUCLEOTIDE SEQUENCE</scope>
</reference>
<dbReference type="SUPFAM" id="SSF52467">
    <property type="entry name" value="DHS-like NAD/FAD-binding domain"/>
    <property type="match status" value="1"/>
</dbReference>
<feature type="domain" description="Deacetylase sirtuin-type" evidence="5">
    <location>
        <begin position="21"/>
        <end position="295"/>
    </location>
</feature>
<keyword evidence="3 4" id="KW-0862">Zinc</keyword>
<dbReference type="GO" id="GO:0070403">
    <property type="term" value="F:NAD+ binding"/>
    <property type="evidence" value="ECO:0007669"/>
    <property type="project" value="UniProtKB-UniRule"/>
</dbReference>
<dbReference type="OrthoDB" id="424302at2759"/>
<dbReference type="CDD" id="cd01412">
    <property type="entry name" value="SIRT5_Af1_CobB"/>
    <property type="match status" value="1"/>
</dbReference>
<feature type="binding site" evidence="3">
    <location>
        <position position="282"/>
    </location>
    <ligand>
        <name>NAD(+)</name>
        <dbReference type="ChEBI" id="CHEBI:57540"/>
    </ligand>
</feature>
<keyword evidence="3" id="KW-0496">Mitochondrion</keyword>